<reference evidence="2 3" key="1">
    <citation type="journal article" date="2017" name="Mol. Plant">
        <title>The Genome of Medicinal Plant Macleaya cordata Provides New Insights into Benzylisoquinoline Alkaloids Metabolism.</title>
        <authorList>
            <person name="Liu X."/>
            <person name="Liu Y."/>
            <person name="Huang P."/>
            <person name="Ma Y."/>
            <person name="Qing Z."/>
            <person name="Tang Q."/>
            <person name="Cao H."/>
            <person name="Cheng P."/>
            <person name="Zheng Y."/>
            <person name="Yuan Z."/>
            <person name="Zhou Y."/>
            <person name="Liu J."/>
            <person name="Tang Z."/>
            <person name="Zhuo Y."/>
            <person name="Zhang Y."/>
            <person name="Yu L."/>
            <person name="Huang J."/>
            <person name="Yang P."/>
            <person name="Peng Q."/>
            <person name="Zhang J."/>
            <person name="Jiang W."/>
            <person name="Zhang Z."/>
            <person name="Lin K."/>
            <person name="Ro D.K."/>
            <person name="Chen X."/>
            <person name="Xiong X."/>
            <person name="Shang Y."/>
            <person name="Huang S."/>
            <person name="Zeng J."/>
        </authorList>
    </citation>
    <scope>NUCLEOTIDE SEQUENCE [LARGE SCALE GENOMIC DNA]</scope>
    <source>
        <strain evidence="3">cv. BLH2017</strain>
        <tissue evidence="2">Root</tissue>
    </source>
</reference>
<protein>
    <recommendedName>
        <fullName evidence="4">DUF1677 domain-containing protein</fullName>
    </recommendedName>
</protein>
<dbReference type="InParanoid" id="A0A200RC47"/>
<name>A0A200RC47_MACCD</name>
<dbReference type="PANTHER" id="PTHR33108">
    <property type="entry name" value="OS01G0745000 PROTEIN"/>
    <property type="match status" value="1"/>
</dbReference>
<dbReference type="Proteomes" id="UP000195402">
    <property type="component" value="Unassembled WGS sequence"/>
</dbReference>
<evidence type="ECO:0000313" key="3">
    <source>
        <dbReference type="Proteomes" id="UP000195402"/>
    </source>
</evidence>
<proteinExistence type="predicted"/>
<gene>
    <name evidence="2" type="ORF">BVC80_157g41</name>
</gene>
<comment type="caution">
    <text evidence="2">The sequence shown here is derived from an EMBL/GenBank/DDBJ whole genome shotgun (WGS) entry which is preliminary data.</text>
</comment>
<evidence type="ECO:0008006" key="4">
    <source>
        <dbReference type="Google" id="ProtNLM"/>
    </source>
</evidence>
<dbReference type="OrthoDB" id="678173at2759"/>
<accession>A0A200RC47</accession>
<keyword evidence="3" id="KW-1185">Reference proteome</keyword>
<dbReference type="EMBL" id="MVGT01000143">
    <property type="protein sequence ID" value="OVA20246.1"/>
    <property type="molecule type" value="Genomic_DNA"/>
</dbReference>
<dbReference type="PANTHER" id="PTHR33108:SF14">
    <property type="entry name" value="OS01G0745000 PROTEIN"/>
    <property type="match status" value="1"/>
</dbReference>
<dbReference type="InterPro" id="IPR012876">
    <property type="entry name" value="DUF1677_pln"/>
</dbReference>
<dbReference type="AlphaFoldDB" id="A0A200RC47"/>
<feature type="region of interest" description="Disordered" evidence="1">
    <location>
        <begin position="121"/>
        <end position="143"/>
    </location>
</feature>
<sequence length="155" mass="17689">MSDEGGLRRIISDVSNEINKLREQDYDFVMIKTNEVERAKCECCGMIEECTFDYIERVRNSYCGKWICGICSEAVKERLTRHQGLAMEEALSSHYELCHKFNITTRLNPKLSLARTMRDIAKKSSQGRSSKNTSSSSSIPKIARSSSCFSRIDLE</sequence>
<evidence type="ECO:0000256" key="1">
    <source>
        <dbReference type="SAM" id="MobiDB-lite"/>
    </source>
</evidence>
<dbReference type="OMA" id="DCCGIAE"/>
<evidence type="ECO:0000313" key="2">
    <source>
        <dbReference type="EMBL" id="OVA20246.1"/>
    </source>
</evidence>
<feature type="compositionally biased region" description="Low complexity" evidence="1">
    <location>
        <begin position="124"/>
        <end position="143"/>
    </location>
</feature>
<dbReference type="STRING" id="56857.A0A200RC47"/>
<organism evidence="2 3">
    <name type="scientific">Macleaya cordata</name>
    <name type="common">Five-seeded plume-poppy</name>
    <name type="synonym">Bocconia cordata</name>
    <dbReference type="NCBI Taxonomy" id="56857"/>
    <lineage>
        <taxon>Eukaryota</taxon>
        <taxon>Viridiplantae</taxon>
        <taxon>Streptophyta</taxon>
        <taxon>Embryophyta</taxon>
        <taxon>Tracheophyta</taxon>
        <taxon>Spermatophyta</taxon>
        <taxon>Magnoliopsida</taxon>
        <taxon>Ranunculales</taxon>
        <taxon>Papaveraceae</taxon>
        <taxon>Papaveroideae</taxon>
        <taxon>Macleaya</taxon>
    </lineage>
</organism>
<dbReference type="Pfam" id="PF07911">
    <property type="entry name" value="DUF1677"/>
    <property type="match status" value="1"/>
</dbReference>